<keyword evidence="8" id="KW-0414">Isoprene biosynthesis</keyword>
<dbReference type="InterPro" id="IPR053378">
    <property type="entry name" value="Prenyl_diphosphate_synthase"/>
</dbReference>
<evidence type="ECO:0000256" key="11">
    <source>
        <dbReference type="ARBA" id="ARBA00049399"/>
    </source>
</evidence>
<dbReference type="KEGG" id="blen:NCTC4824_01764"/>
<dbReference type="Gene3D" id="1.10.600.10">
    <property type="entry name" value="Farnesyl Diphosphate Synthase"/>
    <property type="match status" value="1"/>
</dbReference>
<evidence type="ECO:0000256" key="10">
    <source>
        <dbReference type="ARBA" id="ARBA00032873"/>
    </source>
</evidence>
<dbReference type="GO" id="GO:0016114">
    <property type="term" value="P:terpenoid biosynthetic process"/>
    <property type="evidence" value="ECO:0007669"/>
    <property type="project" value="UniProtKB-ARBA"/>
</dbReference>
<dbReference type="FunFam" id="1.10.600.10:FF:000001">
    <property type="entry name" value="Geranylgeranyl diphosphate synthase"/>
    <property type="match status" value="1"/>
</dbReference>
<name>A0A2X4VW54_LEDLE</name>
<dbReference type="PANTHER" id="PTHR43281">
    <property type="entry name" value="FARNESYL DIPHOSPHATE SYNTHASE"/>
    <property type="match status" value="1"/>
</dbReference>
<keyword evidence="14" id="KW-1185">Reference proteome</keyword>
<evidence type="ECO:0000256" key="6">
    <source>
        <dbReference type="ARBA" id="ARBA00022723"/>
    </source>
</evidence>
<dbReference type="SFLD" id="SFLDG01017">
    <property type="entry name" value="Polyprenyl_Transferase_Like"/>
    <property type="match status" value="1"/>
</dbReference>
<dbReference type="GO" id="GO:0046872">
    <property type="term" value="F:metal ion binding"/>
    <property type="evidence" value="ECO:0007669"/>
    <property type="project" value="UniProtKB-KW"/>
</dbReference>
<dbReference type="SUPFAM" id="SSF48576">
    <property type="entry name" value="Terpenoid synthases"/>
    <property type="match status" value="1"/>
</dbReference>
<sequence>MTISMEEFSNRYKTLLDRSLLSAISKLEAPDVLKEAMIYSLKAGGKRIRPLLLFSTITAFEKDPERGLAAAVSLEMIHTYSLVHDDLPSMDDDDLRRGKPTNHMVFGEAIAILAGDGLLTHGFQLIADDNHLSDQIKVKIISLLAKCAGPEGMVSGQILDIQGENKKMDIVELEYIHRHKTGKLLSFSVLAGAIIAGANDKQLALFEKFSQHLGLAFQISDDILDIEGSEQVIGKPVGSDTGKTKSTYPAILTIQGAREHLSYHIEEAKNTLKEIDLHTSILEKMTDLIETRDH</sequence>
<keyword evidence="5 12" id="KW-0808">Transferase</keyword>
<dbReference type="EMBL" id="LS483476">
    <property type="protein sequence ID" value="SQI56246.1"/>
    <property type="molecule type" value="Genomic_DNA"/>
</dbReference>
<evidence type="ECO:0000256" key="2">
    <source>
        <dbReference type="ARBA" id="ARBA00006706"/>
    </source>
</evidence>
<proteinExistence type="inferred from homology"/>
<dbReference type="PANTHER" id="PTHR43281:SF1">
    <property type="entry name" value="FARNESYL DIPHOSPHATE SYNTHASE"/>
    <property type="match status" value="1"/>
</dbReference>
<dbReference type="EC" id="2.5.1.10" evidence="3"/>
<dbReference type="Proteomes" id="UP000249134">
    <property type="component" value="Chromosome 1"/>
</dbReference>
<dbReference type="GO" id="GO:0004337">
    <property type="term" value="F:(2E,6E)-farnesyl diphosphate synthase activity"/>
    <property type="evidence" value="ECO:0007669"/>
    <property type="project" value="UniProtKB-EC"/>
</dbReference>
<dbReference type="Pfam" id="PF00348">
    <property type="entry name" value="polyprenyl_synt"/>
    <property type="match status" value="1"/>
</dbReference>
<evidence type="ECO:0000313" key="14">
    <source>
        <dbReference type="Proteomes" id="UP000249134"/>
    </source>
</evidence>
<keyword evidence="7" id="KW-0460">Magnesium</keyword>
<keyword evidence="6" id="KW-0479">Metal-binding</keyword>
<comment type="similarity">
    <text evidence="2 12">Belongs to the FPP/GGPP synthase family.</text>
</comment>
<dbReference type="InterPro" id="IPR000092">
    <property type="entry name" value="Polyprenyl_synt"/>
</dbReference>
<dbReference type="CDD" id="cd00685">
    <property type="entry name" value="Trans_IPPS_HT"/>
    <property type="match status" value="1"/>
</dbReference>
<evidence type="ECO:0000256" key="3">
    <source>
        <dbReference type="ARBA" id="ARBA00012439"/>
    </source>
</evidence>
<evidence type="ECO:0000256" key="4">
    <source>
        <dbReference type="ARBA" id="ARBA00015100"/>
    </source>
</evidence>
<reference evidence="13 14" key="1">
    <citation type="submission" date="2018-06" db="EMBL/GenBank/DDBJ databases">
        <authorList>
            <consortium name="Pathogen Informatics"/>
            <person name="Doyle S."/>
        </authorList>
    </citation>
    <scope>NUCLEOTIDE SEQUENCE [LARGE SCALE GENOMIC DNA]</scope>
    <source>
        <strain evidence="13 14">NCTC4824</strain>
    </source>
</reference>
<evidence type="ECO:0000256" key="8">
    <source>
        <dbReference type="ARBA" id="ARBA00023229"/>
    </source>
</evidence>
<protein>
    <recommendedName>
        <fullName evidence="4">Farnesyl diphosphate synthase</fullName>
        <ecNumber evidence="3">2.5.1.10</ecNumber>
    </recommendedName>
    <alternativeName>
        <fullName evidence="10">(2E,6E)-farnesyl diphosphate synthase</fullName>
    </alternativeName>
    <alternativeName>
        <fullName evidence="9">Geranyltranstransferase</fullName>
    </alternativeName>
</protein>
<dbReference type="SFLD" id="SFLDS00005">
    <property type="entry name" value="Isoprenoid_Synthase_Type_I"/>
    <property type="match status" value="1"/>
</dbReference>
<evidence type="ECO:0000256" key="5">
    <source>
        <dbReference type="ARBA" id="ARBA00022679"/>
    </source>
</evidence>
<comment type="catalytic activity">
    <reaction evidence="11">
        <text>isopentenyl diphosphate + (2E)-geranyl diphosphate = (2E,6E)-farnesyl diphosphate + diphosphate</text>
        <dbReference type="Rhea" id="RHEA:19361"/>
        <dbReference type="ChEBI" id="CHEBI:33019"/>
        <dbReference type="ChEBI" id="CHEBI:58057"/>
        <dbReference type="ChEBI" id="CHEBI:128769"/>
        <dbReference type="ChEBI" id="CHEBI:175763"/>
        <dbReference type="EC" id="2.5.1.10"/>
    </reaction>
</comment>
<dbReference type="InterPro" id="IPR033749">
    <property type="entry name" value="Polyprenyl_synt_CS"/>
</dbReference>
<evidence type="ECO:0000256" key="1">
    <source>
        <dbReference type="ARBA" id="ARBA00001946"/>
    </source>
</evidence>
<dbReference type="PROSITE" id="PS00444">
    <property type="entry name" value="POLYPRENYL_SYNTHASE_2"/>
    <property type="match status" value="1"/>
</dbReference>
<dbReference type="NCBIfam" id="NF045485">
    <property type="entry name" value="FPPsyn"/>
    <property type="match status" value="1"/>
</dbReference>
<dbReference type="GO" id="GO:0005737">
    <property type="term" value="C:cytoplasm"/>
    <property type="evidence" value="ECO:0007669"/>
    <property type="project" value="UniProtKB-ARBA"/>
</dbReference>
<evidence type="ECO:0000256" key="7">
    <source>
        <dbReference type="ARBA" id="ARBA00022842"/>
    </source>
</evidence>
<dbReference type="AlphaFoldDB" id="A0A2X4VW54"/>
<accession>A0A2X4VW54</accession>
<evidence type="ECO:0000256" key="12">
    <source>
        <dbReference type="RuleBase" id="RU004466"/>
    </source>
</evidence>
<comment type="cofactor">
    <cofactor evidence="1">
        <name>Mg(2+)</name>
        <dbReference type="ChEBI" id="CHEBI:18420"/>
    </cofactor>
</comment>
<dbReference type="InterPro" id="IPR008949">
    <property type="entry name" value="Isoprenoid_synthase_dom_sf"/>
</dbReference>
<evidence type="ECO:0000256" key="9">
    <source>
        <dbReference type="ARBA" id="ARBA00032380"/>
    </source>
</evidence>
<gene>
    <name evidence="13" type="ORF">NCTC4824_01764</name>
</gene>
<evidence type="ECO:0000313" key="13">
    <source>
        <dbReference type="EMBL" id="SQI56246.1"/>
    </source>
</evidence>
<dbReference type="PROSITE" id="PS00723">
    <property type="entry name" value="POLYPRENYL_SYNTHASE_1"/>
    <property type="match status" value="1"/>
</dbReference>
<dbReference type="STRING" id="1348624.GCA_001591545_00843"/>
<organism evidence="13 14">
    <name type="scientific">Lederbergia lenta</name>
    <name type="common">Bacillus lentus</name>
    <dbReference type="NCBI Taxonomy" id="1467"/>
    <lineage>
        <taxon>Bacteria</taxon>
        <taxon>Bacillati</taxon>
        <taxon>Bacillota</taxon>
        <taxon>Bacilli</taxon>
        <taxon>Bacillales</taxon>
        <taxon>Bacillaceae</taxon>
        <taxon>Lederbergia</taxon>
    </lineage>
</organism>